<keyword evidence="2" id="KW-1185">Reference proteome</keyword>
<comment type="caution">
    <text evidence="1">The sequence shown here is derived from an EMBL/GenBank/DDBJ whole genome shotgun (WGS) entry which is preliminary data.</text>
</comment>
<accession>A0A919J7T6</accession>
<gene>
    <name evidence="1" type="ORF">Afe05nite_79750</name>
</gene>
<proteinExistence type="predicted"/>
<evidence type="ECO:0000313" key="1">
    <source>
        <dbReference type="EMBL" id="GIE16135.1"/>
    </source>
</evidence>
<dbReference type="AlphaFoldDB" id="A0A919J7T6"/>
<reference evidence="1" key="1">
    <citation type="submission" date="2021-01" db="EMBL/GenBank/DDBJ databases">
        <title>Whole genome shotgun sequence of Actinoplanes ferrugineus NBRC 15555.</title>
        <authorList>
            <person name="Komaki H."/>
            <person name="Tamura T."/>
        </authorList>
    </citation>
    <scope>NUCLEOTIDE SEQUENCE</scope>
    <source>
        <strain evidence="1">NBRC 15555</strain>
    </source>
</reference>
<protein>
    <submittedName>
        <fullName evidence="1">Uncharacterized protein</fullName>
    </submittedName>
</protein>
<name>A0A919J7T6_9ACTN</name>
<dbReference type="Proteomes" id="UP000598174">
    <property type="component" value="Unassembled WGS sequence"/>
</dbReference>
<dbReference type="EMBL" id="BOMM01000078">
    <property type="protein sequence ID" value="GIE16135.1"/>
    <property type="molecule type" value="Genomic_DNA"/>
</dbReference>
<organism evidence="1 2">
    <name type="scientific">Paractinoplanes ferrugineus</name>
    <dbReference type="NCBI Taxonomy" id="113564"/>
    <lineage>
        <taxon>Bacteria</taxon>
        <taxon>Bacillati</taxon>
        <taxon>Actinomycetota</taxon>
        <taxon>Actinomycetes</taxon>
        <taxon>Micromonosporales</taxon>
        <taxon>Micromonosporaceae</taxon>
        <taxon>Paractinoplanes</taxon>
    </lineage>
</organism>
<evidence type="ECO:0000313" key="2">
    <source>
        <dbReference type="Proteomes" id="UP000598174"/>
    </source>
</evidence>
<sequence length="69" mass="7146">MARSNWVASCAGGTGAPWEPGPFELGSVSGVNGWATGPPQRSALKLLSKRVGATPTNKTYTTDLKARSV</sequence>